<dbReference type="InterPro" id="IPR014710">
    <property type="entry name" value="RmlC-like_jellyroll"/>
</dbReference>
<dbReference type="RefSeq" id="WP_096763336.1">
    <property type="nucleotide sequence ID" value="NZ_CP104152.1"/>
</dbReference>
<proteinExistence type="predicted"/>
<evidence type="ECO:0000259" key="1">
    <source>
        <dbReference type="Pfam" id="PF07883"/>
    </source>
</evidence>
<dbReference type="AlphaFoldDB" id="A0A2A5KSK2"/>
<comment type="caution">
    <text evidence="2">The sequence shown here is derived from an EMBL/GenBank/DDBJ whole genome shotgun (WGS) entry which is preliminary data.</text>
</comment>
<dbReference type="InterPro" id="IPR053146">
    <property type="entry name" value="QDO-like"/>
</dbReference>
<keyword evidence="3" id="KW-1185">Reference proteome</keyword>
<sequence length="153" mass="16866">MAQFNRAVASLPGRERIAKHPHGGQVFIHATAEETAGAYGIWETFSAPGTGPSRHMHTRETEVFRVIEGHYRFWCGNEMIEAPVGSVVVLPPNVPHHWRNVSDGMGRMMGFVTPGGFEHFFVELERSGAVTPEAILPIQHRFGLVEIGDGPDP</sequence>
<feature type="domain" description="Cupin type-2" evidence="1">
    <location>
        <begin position="47"/>
        <end position="108"/>
    </location>
</feature>
<dbReference type="InterPro" id="IPR011051">
    <property type="entry name" value="RmlC_Cupin_sf"/>
</dbReference>
<reference evidence="2 3" key="1">
    <citation type="submission" date="2017-09" db="EMBL/GenBank/DDBJ databases">
        <title>Comparative genomics of rhizobia isolated from Phaseolus vulgaris in China.</title>
        <authorList>
            <person name="Tong W."/>
        </authorList>
    </citation>
    <scope>NUCLEOTIDE SEQUENCE [LARGE SCALE GENOMIC DNA]</scope>
    <source>
        <strain evidence="2 3">L101</strain>
    </source>
</reference>
<dbReference type="InterPro" id="IPR013096">
    <property type="entry name" value="Cupin_2"/>
</dbReference>
<evidence type="ECO:0000313" key="2">
    <source>
        <dbReference type="EMBL" id="PCK79992.1"/>
    </source>
</evidence>
<gene>
    <name evidence="2" type="ORF">CPT34_15625</name>
</gene>
<name>A0A2A5KSK2_9HYPH</name>
<dbReference type="SUPFAM" id="SSF51182">
    <property type="entry name" value="RmlC-like cupins"/>
    <property type="match status" value="1"/>
</dbReference>
<evidence type="ECO:0000313" key="3">
    <source>
        <dbReference type="Proteomes" id="UP000218807"/>
    </source>
</evidence>
<dbReference type="EMBL" id="NXDM01000015">
    <property type="protein sequence ID" value="PCK79992.1"/>
    <property type="molecule type" value="Genomic_DNA"/>
</dbReference>
<organism evidence="2 3">
    <name type="scientific">Rhizobium sophoriradicis</name>
    <dbReference type="NCBI Taxonomy" id="1535245"/>
    <lineage>
        <taxon>Bacteria</taxon>
        <taxon>Pseudomonadati</taxon>
        <taxon>Pseudomonadota</taxon>
        <taxon>Alphaproteobacteria</taxon>
        <taxon>Hyphomicrobiales</taxon>
        <taxon>Rhizobiaceae</taxon>
        <taxon>Rhizobium/Agrobacterium group</taxon>
        <taxon>Rhizobium</taxon>
    </lineage>
</organism>
<dbReference type="Proteomes" id="UP000218807">
    <property type="component" value="Unassembled WGS sequence"/>
</dbReference>
<protein>
    <submittedName>
        <fullName evidence="2">Cupin</fullName>
    </submittedName>
</protein>
<accession>A0A2A5KSK2</accession>
<dbReference type="PANTHER" id="PTHR36440:SF1">
    <property type="entry name" value="PUTATIVE (AFU_ORTHOLOGUE AFUA_8G07350)-RELATED"/>
    <property type="match status" value="1"/>
</dbReference>
<dbReference type="Gene3D" id="2.60.120.10">
    <property type="entry name" value="Jelly Rolls"/>
    <property type="match status" value="1"/>
</dbReference>
<dbReference type="Pfam" id="PF07883">
    <property type="entry name" value="Cupin_2"/>
    <property type="match status" value="1"/>
</dbReference>
<dbReference type="PANTHER" id="PTHR36440">
    <property type="entry name" value="PUTATIVE (AFU_ORTHOLOGUE AFUA_8G07350)-RELATED"/>
    <property type="match status" value="1"/>
</dbReference>